<protein>
    <recommendedName>
        <fullName evidence="4">Alginate export domain-containing protein</fullName>
    </recommendedName>
</protein>
<keyword evidence="1" id="KW-0732">Signal</keyword>
<proteinExistence type="predicted"/>
<evidence type="ECO:0000256" key="1">
    <source>
        <dbReference type="SAM" id="SignalP"/>
    </source>
</evidence>
<dbReference type="EMBL" id="JAGTJJ010000116">
    <property type="protein sequence ID" value="MDC3989479.1"/>
    <property type="molecule type" value="Genomic_DNA"/>
</dbReference>
<accession>A0A9X4AYE1</accession>
<evidence type="ECO:0000313" key="3">
    <source>
        <dbReference type="Proteomes" id="UP001151081"/>
    </source>
</evidence>
<sequence length="555" mass="60761">MRKPAALFASLPSALALSLALCSGDAHAQTTEAWTDPDPKGQGTRYALDKFGFRAGAEYRANLLYVNPIALNSESNRRVSWIEHRLRLDVGVDYLDKVRLYASADMLDGVLWGDNGTLASGPKPNFGTNINARSPNVTTPCVGLRGTDPLNADDYGYTLCSQEQIRFRKAYGDVVLPIGLLRVGRQSANNGMGIQAADGDGRTNRFGFSRQGNLVDRVLFATKPLEAFKPKEERDTSENRGVILALAYDRWVTDSVQLFADDVQQVDVAVRYLAPHLGFARDVFAGAYYVHRWDDANSSSINSFGLKAMGRIGDFHLTAEGAMNVGSTREIALANSYISNDPVVDQRILQGGARAVVRYDKPLYTAYLEFDYASGDADPNNRTPLTQFVFAEDANVGLLLFEHVLAFQTARVAAAGTELLNRLGAPSFPSDSVYNRGAFTNAIAIFPQFDIRPIRGLTLRGGALFAFAAAPVVDPVNSLLARDGLTIEDDLVNFAGGKPGRYYGTELDGRISYRYLDHFLFDFEAAVLFPGDALRNEDGYAARSVLLQGRTTFFF</sequence>
<feature type="chain" id="PRO_5040978293" description="Alginate export domain-containing protein" evidence="1">
    <location>
        <begin position="29"/>
        <end position="555"/>
    </location>
</feature>
<dbReference type="RefSeq" id="WP_272460063.1">
    <property type="nucleotide sequence ID" value="NZ_JAGTJJ010000116.1"/>
</dbReference>
<comment type="caution">
    <text evidence="2">The sequence shown here is derived from an EMBL/GenBank/DDBJ whole genome shotgun (WGS) entry which is preliminary data.</text>
</comment>
<organism evidence="2 3">
    <name type="scientific">Polyangium jinanense</name>
    <dbReference type="NCBI Taxonomy" id="2829994"/>
    <lineage>
        <taxon>Bacteria</taxon>
        <taxon>Pseudomonadati</taxon>
        <taxon>Myxococcota</taxon>
        <taxon>Polyangia</taxon>
        <taxon>Polyangiales</taxon>
        <taxon>Polyangiaceae</taxon>
        <taxon>Polyangium</taxon>
    </lineage>
</organism>
<evidence type="ECO:0008006" key="4">
    <source>
        <dbReference type="Google" id="ProtNLM"/>
    </source>
</evidence>
<evidence type="ECO:0000313" key="2">
    <source>
        <dbReference type="EMBL" id="MDC3989479.1"/>
    </source>
</evidence>
<name>A0A9X4AYE1_9BACT</name>
<dbReference type="AlphaFoldDB" id="A0A9X4AYE1"/>
<dbReference type="Proteomes" id="UP001151081">
    <property type="component" value="Unassembled WGS sequence"/>
</dbReference>
<feature type="signal peptide" evidence="1">
    <location>
        <begin position="1"/>
        <end position="28"/>
    </location>
</feature>
<reference evidence="2 3" key="1">
    <citation type="submission" date="2021-04" db="EMBL/GenBank/DDBJ databases">
        <title>Genome analysis of Polyangium sp.</title>
        <authorList>
            <person name="Li Y."/>
            <person name="Wang J."/>
        </authorList>
    </citation>
    <scope>NUCLEOTIDE SEQUENCE [LARGE SCALE GENOMIC DNA]</scope>
    <source>
        <strain evidence="2 3">SDU14</strain>
    </source>
</reference>
<gene>
    <name evidence="2" type="ORF">KEG57_53980</name>
</gene>
<keyword evidence="3" id="KW-1185">Reference proteome</keyword>